<gene>
    <name evidence="1" type="ORF">HNR75_000366</name>
</gene>
<dbReference type="EMBL" id="JACHGR010000001">
    <property type="protein sequence ID" value="MBB6054501.1"/>
    <property type="molecule type" value="Genomic_DNA"/>
</dbReference>
<proteinExistence type="predicted"/>
<dbReference type="RefSeq" id="WP_188025298.1">
    <property type="nucleotide sequence ID" value="NZ_JACHGR010000001.1"/>
</dbReference>
<reference evidence="1 2" key="1">
    <citation type="submission" date="2020-08" db="EMBL/GenBank/DDBJ databases">
        <title>Genomic Encyclopedia of Type Strains, Phase IV (KMG-IV): sequencing the most valuable type-strain genomes for metagenomic binning, comparative biology and taxonomic classification.</title>
        <authorList>
            <person name="Goeker M."/>
        </authorList>
    </citation>
    <scope>NUCLEOTIDE SEQUENCE [LARGE SCALE GENOMIC DNA]</scope>
    <source>
        <strain evidence="1 2">DSM 22975</strain>
    </source>
</reference>
<dbReference type="Proteomes" id="UP000585721">
    <property type="component" value="Unassembled WGS sequence"/>
</dbReference>
<name>A0A841GGX3_9GAMM</name>
<accession>A0A841GGX3</accession>
<dbReference type="AlphaFoldDB" id="A0A841GGX3"/>
<evidence type="ECO:0000313" key="1">
    <source>
        <dbReference type="EMBL" id="MBB6054501.1"/>
    </source>
</evidence>
<organism evidence="1 2">
    <name type="scientific">Tolumonas osonensis</name>
    <dbReference type="NCBI Taxonomy" id="675874"/>
    <lineage>
        <taxon>Bacteria</taxon>
        <taxon>Pseudomonadati</taxon>
        <taxon>Pseudomonadota</taxon>
        <taxon>Gammaproteobacteria</taxon>
        <taxon>Aeromonadales</taxon>
        <taxon>Aeromonadaceae</taxon>
        <taxon>Tolumonas</taxon>
    </lineage>
</organism>
<evidence type="ECO:0000313" key="2">
    <source>
        <dbReference type="Proteomes" id="UP000585721"/>
    </source>
</evidence>
<keyword evidence="2" id="KW-1185">Reference proteome</keyword>
<sequence length="180" mass="20772">MKYDKIIEKINSKTLSRAELSKIKQNAELKNRQGDTDAIHVINAIHQATPADAYILFMGFCPSADIHNRLDIEWRQKGICRFDFLESEHQAARFNTICAGDLVILKKREQFGKTMKLYGHGRVTGVAYDKDNIRYLTMNWSEQDKVIEVPLIGCNSTVDVKSIELVENEMPNEFYEWLNT</sequence>
<protein>
    <submittedName>
        <fullName evidence="1">Uncharacterized protein</fullName>
    </submittedName>
</protein>
<comment type="caution">
    <text evidence="1">The sequence shown here is derived from an EMBL/GenBank/DDBJ whole genome shotgun (WGS) entry which is preliminary data.</text>
</comment>